<keyword evidence="2" id="KW-1185">Reference proteome</keyword>
<proteinExistence type="predicted"/>
<comment type="caution">
    <text evidence="1">The sequence shown here is derived from an EMBL/GenBank/DDBJ whole genome shotgun (WGS) entry which is preliminary data.</text>
</comment>
<organism evidence="1 2">
    <name type="scientific">Periweissella beninensis</name>
    <dbReference type="NCBI Taxonomy" id="504936"/>
    <lineage>
        <taxon>Bacteria</taxon>
        <taxon>Bacillati</taxon>
        <taxon>Bacillota</taxon>
        <taxon>Bacilli</taxon>
        <taxon>Lactobacillales</taxon>
        <taxon>Lactobacillaceae</taxon>
        <taxon>Periweissella</taxon>
    </lineage>
</organism>
<dbReference type="EMBL" id="JAGMVS010000073">
    <property type="protein sequence ID" value="MCM2437976.1"/>
    <property type="molecule type" value="Genomic_DNA"/>
</dbReference>
<gene>
    <name evidence="1" type="ORF">KAK10_08655</name>
</gene>
<dbReference type="Proteomes" id="UP001057481">
    <property type="component" value="Unassembled WGS sequence"/>
</dbReference>
<evidence type="ECO:0000313" key="2">
    <source>
        <dbReference type="Proteomes" id="UP001057481"/>
    </source>
</evidence>
<evidence type="ECO:0000313" key="1">
    <source>
        <dbReference type="EMBL" id="MCM2437976.1"/>
    </source>
</evidence>
<dbReference type="RefSeq" id="WP_205143386.1">
    <property type="nucleotide sequence ID" value="NZ_JAFBDN010000005.1"/>
</dbReference>
<name>A0ABT0VJG9_9LACO</name>
<accession>A0ABT0VJG9</accession>
<protein>
    <submittedName>
        <fullName evidence="1">Uncharacterized protein</fullName>
    </submittedName>
</protein>
<sequence length="104" mass="11951">MKLSNKLVKKILVGIVVVLTLSLGGANISAAQNQKIINAKQALQIVLVNKHVRKNQRNIYLVDKINKNQYQVEIRNQYHGNTNLIGLYRINTNTHRIITFRFNE</sequence>
<reference evidence="1" key="1">
    <citation type="submission" date="2021-04" db="EMBL/GenBank/DDBJ databases">
        <title>Taxonomic assessment of Weissella genus.</title>
        <authorList>
            <person name="Fanelli F."/>
            <person name="Chieffi D."/>
            <person name="Dell'Aquila A."/>
            <person name="Gyu-Sung C."/>
            <person name="Franz C.M.A.P."/>
            <person name="Fusco V."/>
        </authorList>
    </citation>
    <scope>NUCLEOTIDE SEQUENCE</scope>
    <source>
        <strain evidence="1">LMG 25373</strain>
    </source>
</reference>